<dbReference type="Gene3D" id="1.10.4080.10">
    <property type="entry name" value="ADP-ribosylation/Crystallin J1"/>
    <property type="match status" value="2"/>
</dbReference>
<evidence type="ECO:0000256" key="3">
    <source>
        <dbReference type="PIRSR" id="PIRSR605502-1"/>
    </source>
</evidence>
<dbReference type="InParanoid" id="A0A2T0GYE4"/>
<dbReference type="InterPro" id="IPR036705">
    <property type="entry name" value="Ribosyl_crysJ1_sf"/>
</dbReference>
<reference evidence="5 6" key="1">
    <citation type="submission" date="2018-03" db="EMBL/GenBank/DDBJ databases">
        <title>Actinopolyspora mortivallis from Sahara, screening for active biomolecules.</title>
        <authorList>
            <person name="Selama O."/>
            <person name="Wellington E.M.H."/>
            <person name="Hacene H."/>
        </authorList>
    </citation>
    <scope>NUCLEOTIDE SEQUENCE [LARGE SCALE GENOMIC DNA]</scope>
    <source>
        <strain evidence="5 6">M5A</strain>
    </source>
</reference>
<feature type="region of interest" description="Disordered" evidence="4">
    <location>
        <begin position="399"/>
        <end position="431"/>
    </location>
</feature>
<keyword evidence="6" id="KW-1185">Reference proteome</keyword>
<dbReference type="GO" id="GO:0016787">
    <property type="term" value="F:hydrolase activity"/>
    <property type="evidence" value="ECO:0007669"/>
    <property type="project" value="UniProtKB-KW"/>
</dbReference>
<feature type="binding site" evidence="3">
    <location>
        <position position="737"/>
    </location>
    <ligand>
        <name>Mg(2+)</name>
        <dbReference type="ChEBI" id="CHEBI:18420"/>
        <label>1</label>
    </ligand>
</feature>
<evidence type="ECO:0008006" key="7">
    <source>
        <dbReference type="Google" id="ProtNLM"/>
    </source>
</evidence>
<dbReference type="PANTHER" id="PTHR16222">
    <property type="entry name" value="ADP-RIBOSYLGLYCOHYDROLASE"/>
    <property type="match status" value="1"/>
</dbReference>
<organism evidence="5 6">
    <name type="scientific">Actinopolyspora mortivallis</name>
    <dbReference type="NCBI Taxonomy" id="33906"/>
    <lineage>
        <taxon>Bacteria</taxon>
        <taxon>Bacillati</taxon>
        <taxon>Actinomycetota</taxon>
        <taxon>Actinomycetes</taxon>
        <taxon>Actinopolysporales</taxon>
        <taxon>Actinopolysporaceae</taxon>
        <taxon>Actinopolyspora</taxon>
    </lineage>
</organism>
<feature type="region of interest" description="Disordered" evidence="4">
    <location>
        <begin position="146"/>
        <end position="188"/>
    </location>
</feature>
<comment type="cofactor">
    <cofactor evidence="3">
        <name>Mg(2+)</name>
        <dbReference type="ChEBI" id="CHEBI:18420"/>
    </cofactor>
    <text evidence="3">Binds 2 magnesium ions per subunit.</text>
</comment>
<proteinExistence type="inferred from homology"/>
<evidence type="ECO:0000256" key="2">
    <source>
        <dbReference type="ARBA" id="ARBA00022801"/>
    </source>
</evidence>
<evidence type="ECO:0000313" key="6">
    <source>
        <dbReference type="Proteomes" id="UP000239352"/>
    </source>
</evidence>
<dbReference type="EMBL" id="PVSR01000006">
    <property type="protein sequence ID" value="PRW64138.1"/>
    <property type="molecule type" value="Genomic_DNA"/>
</dbReference>
<dbReference type="STRING" id="1050202.GCA_000384035_02478"/>
<keyword evidence="3" id="KW-0479">Metal-binding</keyword>
<name>A0A2T0GYE4_ACTMO</name>
<dbReference type="RefSeq" id="WP_106113108.1">
    <property type="nucleotide sequence ID" value="NZ_PVSR01000006.1"/>
</dbReference>
<dbReference type="Pfam" id="PF03747">
    <property type="entry name" value="ADP_ribosyl_GH"/>
    <property type="match status" value="2"/>
</dbReference>
<dbReference type="PANTHER" id="PTHR16222:SF24">
    <property type="entry name" value="ADP-RIBOSYLHYDROLASE ARH3"/>
    <property type="match status" value="1"/>
</dbReference>
<gene>
    <name evidence="5" type="ORF">CEP50_07010</name>
</gene>
<evidence type="ECO:0000313" key="5">
    <source>
        <dbReference type="EMBL" id="PRW64138.1"/>
    </source>
</evidence>
<dbReference type="AlphaFoldDB" id="A0A2T0GYE4"/>
<comment type="similarity">
    <text evidence="1">Belongs to the ADP-ribosylglycohydrolase family.</text>
</comment>
<evidence type="ECO:0000256" key="4">
    <source>
        <dbReference type="SAM" id="MobiDB-lite"/>
    </source>
</evidence>
<keyword evidence="2" id="KW-0378">Hydrolase</keyword>
<dbReference type="InterPro" id="IPR050792">
    <property type="entry name" value="ADP-ribosylglycohydrolase"/>
</dbReference>
<keyword evidence="3" id="KW-0460">Magnesium</keyword>
<comment type="caution">
    <text evidence="5">The sequence shown here is derived from an EMBL/GenBank/DDBJ whole genome shotgun (WGS) entry which is preliminary data.</text>
</comment>
<protein>
    <recommendedName>
        <fullName evidence="7">ADP-ribosylglycohydrolase</fullName>
    </recommendedName>
</protein>
<accession>A0A2T0GYE4</accession>
<sequence length="799" mass="84920">MEKTTTPLGENEARLLARLRADRRRAVRPPLRDERERDLLNHWRLLRADPHGPLWARTLENGLTDTGSVPRAETGTLFGDCPEARGRLLGVLRGCAVAEAFVRRDTETPRTTTILSVVDEMVRARAEFRRHGEADPVEAALRGQRCPLHPHGATHSECTDSSARRDEATGGEPPAAPRSSPGGEADPVTLFTLGRLEEGARPGTPEEPVNTAESAGAVPVAAVAAALWAENPSSALLLGERMAALTHGGLRGHRPAGIAALVLFGLLRGGDPRSRAVEAVELAGHERVCPEVAEAVRLSGFRPEGSRPTRRNLEAAADCRTGAGVLAVALRAVISCPGDLAGALRVAVDHGGDTLVSALLCGQLFGAHHGPDRLHEVTGRVPRLDPLIERVTAEAVREFGVASDEDPQREDSPPTAPTSGESAESDNEPTGQYRISEVWQGRFTHCVLGCAVGEALGGAVAGDSWQEITDRYGPSGLLEYVPAGHPSGRIGSETQILLFTLEGMVRAGVARRGTEVDLPTGYVQHAYQRWLHTQHLSWPRAAGGFLSVAPEPDGWLVGLRGLFQTRTPGRTMMRTLIAFAKGQREMGAPETPETDSDGGTALLRAVPAALWNADQAETFRVAAELAGLTHGHPDARLGTASLAVVVSRLLREVPLSESVAEALAMVERQEEGERVRSTLATAVDLAEEGPVPPERVTGTFGTGFTAVGALGIGVYSALCARGDFDLGIRTAVNHSGDSAVCGAVAGGLLAASTPDAVEERWTRELELRETVERMATDAALEFGPAPPETPEWFERYPAS</sequence>
<dbReference type="GO" id="GO:0046872">
    <property type="term" value="F:metal ion binding"/>
    <property type="evidence" value="ECO:0007669"/>
    <property type="project" value="UniProtKB-KW"/>
</dbReference>
<evidence type="ECO:0000256" key="1">
    <source>
        <dbReference type="ARBA" id="ARBA00010702"/>
    </source>
</evidence>
<dbReference type="Proteomes" id="UP000239352">
    <property type="component" value="Unassembled WGS sequence"/>
</dbReference>
<dbReference type="SUPFAM" id="SSF101478">
    <property type="entry name" value="ADP-ribosylglycohydrolase"/>
    <property type="match status" value="2"/>
</dbReference>
<dbReference type="InterPro" id="IPR005502">
    <property type="entry name" value="Ribosyl_crysJ1"/>
</dbReference>